<organism evidence="3 4">
    <name type="scientific">Streblomastix strix</name>
    <dbReference type="NCBI Taxonomy" id="222440"/>
    <lineage>
        <taxon>Eukaryota</taxon>
        <taxon>Metamonada</taxon>
        <taxon>Preaxostyla</taxon>
        <taxon>Oxymonadida</taxon>
        <taxon>Streblomastigidae</taxon>
        <taxon>Streblomastix</taxon>
    </lineage>
</organism>
<dbReference type="SMART" id="SM00220">
    <property type="entry name" value="S_TKc"/>
    <property type="match status" value="1"/>
</dbReference>
<evidence type="ECO:0000313" key="4">
    <source>
        <dbReference type="Proteomes" id="UP000324800"/>
    </source>
</evidence>
<dbReference type="AlphaFoldDB" id="A0A5J4X0Z3"/>
<feature type="region of interest" description="Disordered" evidence="1">
    <location>
        <begin position="1"/>
        <end position="25"/>
    </location>
</feature>
<dbReference type="InterPro" id="IPR001245">
    <property type="entry name" value="Ser-Thr/Tyr_kinase_cat_dom"/>
</dbReference>
<dbReference type="InterPro" id="IPR053235">
    <property type="entry name" value="Ser_Thr_kinase"/>
</dbReference>
<dbReference type="EMBL" id="SNRW01000563">
    <property type="protein sequence ID" value="KAA6400426.1"/>
    <property type="molecule type" value="Genomic_DNA"/>
</dbReference>
<name>A0A5J4X0Z3_9EUKA</name>
<dbReference type="GO" id="GO:0005737">
    <property type="term" value="C:cytoplasm"/>
    <property type="evidence" value="ECO:0007669"/>
    <property type="project" value="TreeGrafter"/>
</dbReference>
<proteinExistence type="predicted"/>
<feature type="domain" description="Protein kinase" evidence="2">
    <location>
        <begin position="28"/>
        <end position="256"/>
    </location>
</feature>
<evidence type="ECO:0000313" key="3">
    <source>
        <dbReference type="EMBL" id="KAA6400426.1"/>
    </source>
</evidence>
<dbReference type="PANTHER" id="PTHR24361:SF613">
    <property type="entry name" value="NUCLEAR RECEPTOR-BINDING PROTEIN-RELATED"/>
    <property type="match status" value="1"/>
</dbReference>
<comment type="caution">
    <text evidence="3">The sequence shown here is derived from an EMBL/GenBank/DDBJ whole genome shotgun (WGS) entry which is preliminary data.</text>
</comment>
<accession>A0A5J4X0Z3</accession>
<protein>
    <recommendedName>
        <fullName evidence="2">Protein kinase domain-containing protein</fullName>
    </recommendedName>
</protein>
<dbReference type="Gene3D" id="3.30.200.20">
    <property type="entry name" value="Phosphorylase Kinase, domain 1"/>
    <property type="match status" value="1"/>
</dbReference>
<dbReference type="PROSITE" id="PS50011">
    <property type="entry name" value="PROTEIN_KINASE_DOM"/>
    <property type="match status" value="1"/>
</dbReference>
<dbReference type="InterPro" id="IPR000719">
    <property type="entry name" value="Prot_kinase_dom"/>
</dbReference>
<reference evidence="3 4" key="1">
    <citation type="submission" date="2019-03" db="EMBL/GenBank/DDBJ databases">
        <title>Single cell metagenomics reveals metabolic interactions within the superorganism composed of flagellate Streblomastix strix and complex community of Bacteroidetes bacteria on its surface.</title>
        <authorList>
            <person name="Treitli S.C."/>
            <person name="Kolisko M."/>
            <person name="Husnik F."/>
            <person name="Keeling P."/>
            <person name="Hampl V."/>
        </authorList>
    </citation>
    <scope>NUCLEOTIDE SEQUENCE [LARGE SCALE GENOMIC DNA]</scope>
    <source>
        <strain evidence="3">ST1C</strain>
    </source>
</reference>
<dbReference type="Pfam" id="PF07714">
    <property type="entry name" value="PK_Tyr_Ser-Thr"/>
    <property type="match status" value="1"/>
</dbReference>
<evidence type="ECO:0000259" key="2">
    <source>
        <dbReference type="PROSITE" id="PS50011"/>
    </source>
</evidence>
<evidence type="ECO:0000256" key="1">
    <source>
        <dbReference type="SAM" id="MobiDB-lite"/>
    </source>
</evidence>
<dbReference type="GO" id="GO:0005524">
    <property type="term" value="F:ATP binding"/>
    <property type="evidence" value="ECO:0007669"/>
    <property type="project" value="InterPro"/>
</dbReference>
<feature type="compositionally biased region" description="Basic and acidic residues" evidence="1">
    <location>
        <begin position="1"/>
        <end position="12"/>
    </location>
</feature>
<gene>
    <name evidence="3" type="ORF">EZS28_004041</name>
</gene>
<dbReference type="Gene3D" id="1.10.510.10">
    <property type="entry name" value="Transferase(Phosphotransferase) domain 1"/>
    <property type="match status" value="1"/>
</dbReference>
<dbReference type="PANTHER" id="PTHR24361">
    <property type="entry name" value="MITOGEN-ACTIVATED KINASE KINASE KINASE"/>
    <property type="match status" value="1"/>
</dbReference>
<dbReference type="GO" id="GO:0004674">
    <property type="term" value="F:protein serine/threonine kinase activity"/>
    <property type="evidence" value="ECO:0007669"/>
    <property type="project" value="TreeGrafter"/>
</dbReference>
<sequence>MTFQKDLKDKTINETMHSPEQNENDYEFIRNSNPEHNESEYTFFARQKSTGNQVLVHDIRLVPGISISAAKSKLVIEHKQLAKLGPKNFVQFYGIFEKNGHICLALEAVEGQTIYQFINKMKERKKLLSTHEFWYYTGRIATLLYIIQKVNMIHGHLSSSNIFITKENKIKIDGLLQHTILKICGDAEKMKRNIQYLCPEQIEGKGEFELLTQQSDMYSLGIVLYQLVEGGSFPFEGKTEEELLKSYEEANCQKHN</sequence>
<dbReference type="Proteomes" id="UP000324800">
    <property type="component" value="Unassembled WGS sequence"/>
</dbReference>
<dbReference type="SUPFAM" id="SSF56112">
    <property type="entry name" value="Protein kinase-like (PK-like)"/>
    <property type="match status" value="1"/>
</dbReference>
<dbReference type="InterPro" id="IPR011009">
    <property type="entry name" value="Kinase-like_dom_sf"/>
</dbReference>
<dbReference type="OrthoDB" id="4062651at2759"/>